<organism evidence="1 2">
    <name type="scientific">Danio rerio</name>
    <name type="common">Zebrafish</name>
    <name type="synonym">Brachydanio rerio</name>
    <dbReference type="NCBI Taxonomy" id="7955"/>
    <lineage>
        <taxon>Eukaryota</taxon>
        <taxon>Metazoa</taxon>
        <taxon>Chordata</taxon>
        <taxon>Craniata</taxon>
        <taxon>Vertebrata</taxon>
        <taxon>Euteleostomi</taxon>
        <taxon>Actinopterygii</taxon>
        <taxon>Neopterygii</taxon>
        <taxon>Teleostei</taxon>
        <taxon>Ostariophysi</taxon>
        <taxon>Cypriniformes</taxon>
        <taxon>Danionidae</taxon>
        <taxon>Danioninae</taxon>
        <taxon>Danio</taxon>
    </lineage>
</organism>
<reference evidence="2" key="1">
    <citation type="submission" date="2025-08" db="UniProtKB">
        <authorList>
            <consortium name="RefSeq"/>
        </authorList>
    </citation>
    <scope>IDENTIFICATION</scope>
    <source>
        <strain evidence="2">Tuebingen</strain>
        <tissue evidence="2">Fibroblasts and whole tissue</tissue>
    </source>
</reference>
<proteinExistence type="predicted"/>
<keyword evidence="1" id="KW-1185">Reference proteome</keyword>
<sequence length="5537" mass="573494">MHLPRTLCFFVMLFSLTQVKEAVADCNITSTSSPTASSLYVKWSTFPGATSYNLELRPVNSSIVAPISVPPLASTTVEKLVQGLRPGQIYQVIFRVYVFSYMICINSQIAQTIPATSQITYLKAISSTSIKFEWSSAQGADKYILIVEGPNEFYNLTFTKLNGQIGNLQRSTSYNCYVYSANAAGIGAKSLVKTIRTLVQPPDGVNVTGLTRTTARVTWQAVSGVLLYQVSMSSNNMPVPALKNVTSTTADISNLEPCTTYTIGVSSYNMFLEAGEANNVTYTTITIPTVSSISVDYSCNTATASVSWNAVTGATLYRAIITDSKGQSLNCTSTDTNCQIVSVPCGELYSVRIKAIASCESTSDGSYVFETAPCPPKSPMLYRECSTNAIVFSWNPTNNTAYYLATAVDSDGLVTECLTQETSCYFTDTVCAKGYSFYVSSTYIGVEQCNSGNTQAKMVRTAPCLPQNVHTTADCNSISTAVTTWDMAEGAQTYMVEAFGNSRDFYNCTSQNSSCTLTDLDCGESLSIWLIATDGECTTEPVLGEVADTVPCIPQNVSTVEKCSSNSATLSWLGSNGAILYYGTAKHADGTVYSCTASKTECIFESLRCGETYDAYVVATNLQCNSSESQHVTLKTAPCAPAGVGVTADYAANYTTVSWQTLQSGGLYTAILQNEYGSSINCSTSFNNCTLPKLLCGVKYNLSVTMNDGHCRSLPSTPIQIHSAPCLNSGIQATLDCGSNSALVSWTPGNGALSFNVSLQSFQDSQLHSCFTSGSSCNISSLQCGQRYSISVTGKGLVESSVSTSMSTVDTAPCAPTQVNVSLAHGSDTASVSWAASSGLVSYYIVTAEYDNGRALTCNSSSTSCNISGLACSEVYNVSVTAMSANCTGQRSEVRRINTALCAPQNVSANVSCSSNIATVTWGRSRKADVYSVTASSANGLSVNCTSVSTSCDLLALTCGQSYTITVKAGGSNCSSVQSTPVQIQTAPCPPLNIQSTMNFGNKTASVSWSPGNGALSFLMTMQCFPGQTYTCMTSQMTCDITNMTCGQACPVQVVAVGPSCNSSVQTGPPIATAPCLNSGIQATLDCGSNLALVSWTPGNGALSFNVSLQSFQDSQLHSCFTSGSSCNISSLQCGQRYSINVTGNSLVGSSVSTSMSSVDTAPCAPTQVNVSLAHGSDTASVSWAASSGLVSYYTVTAEYDNGHPLTCNSSSTSCNISGLACSEVYNVSVTAMSANCSGQRSEVRRINTALCAPQNVSANVSCSSNIATVTWGRSRRADVYSVTASSANGVSINCTSASTSCDLLALTCGQSYTITVKAGGSNCSSVQSTPIQIQTAPCPPLNIQSTMNFGNKTASVSWSPGNGALSFLMTMQCFPGQTYTCMTSQTTCDITNMTCGQACPVQVVAVGLSCNSSVQTGPPIATAPCPNSNIQSTLDCGSNSALVSWTPGNGALSFNVSLQSFQDSQLHSCFTSGSSCNISSLQCGQRYSINVTGNGLVGSSVSTSMSSVDTAPCAPTQVNVSLAHGSDTASVSWAASSGLVSYYIVTAEYDNGRALTCNSSSTSCNISGLACSEVYNVSVTAMSANCTGQRSEVRRINTALCAPQNVSANVSCSSNIATVTWGRSRRADVYSVTASSANGVSINCTSASTSCDLLALTCGQSYTITVKAGGSNCSSVQSTPVQIQTAPCPPLNIQSTMNFGNKTASVSWSPGNGALSFLMTMQCFPGQTYTCMTSQTTCDITNMTCGQACPVQVVAVGLSCNSSVQTGPPIATAPCLNSDIQATLDCGTNSALVSWTPGNGALSFNVSLQSFQDSQLHSCFTSGSSCNISSLQCGQRYSINVTGNGLVGSSVSTSMATVDTAPCAPTQVNVSLAHGSDTASVSWAASSGLVSYYIVTAEYDNGRPLTCNSSSTSCNISGLACSEVYNVSVTAMSANCTGQRSEVRRINTALCAPQNVSANVSCSSNIATVTWGRSRRADIYSVTASSANGLSVNCTSVSTSCDLLALTCGESYTITVKAGGSNCSSVQSTPVQIQTAPCPPLNIQSTMNFGNKTASVSWSPGNGALSFLMTMQCFPGQTYTCMTSQTTCDITNMTCGQACPVQVVAVGSSCNSSVQTGPPIATAPCPNTDIQATLDCGTNSALVSWTPGNGALSFNVSLQSFQDSQLHSCFTSGSSCNISSLQCGQRYSINVTGNSLVGSSVSTSMATVDTAPCAPTQVNVSLAHGSDTASVSWAASSGLVSYYVVTAEYDNGRPLTCNSSSTSCNISGLACSEAYNVSVTAMSANCTGQRSEVRRINTALCAPQNVSANVSCSSNIATVTWGRSRRADVYSVTASSANGLSINCTSASTSCELLALTCGQSYTITVKAGGSNCSSVQSTPVQIQTAPCPPLNIQSTMNFGNKTASVSWSPGNGALSFLMTMQCFPGQTYTCMTSQTTCDITNMTCGQACPVQVVAVGPSCNSSVQTGPPIATAPCLNSDIQATLDCGTNSALVSWTPGNGALSFNVSLQSFQDSQLHSCFTSGSSCNISSLQCGQRYSINVTGNGLVGSSVSTSMSTVDTAPCAPTQVNVSLAHGSDTASVSWAASSGLVSYYIVTAEYDNGRLLTCNSSSTSCNISGLACSEVYNVSVTAMSANCSGQRSEVRRINTALCAPQNVSANVSCSNNIATVTWGRSRRADVYSVTASSANGLSVNCTSVSTSCDLLALTCGQSYTITVKAGGSNCSSVQSTPVQIQTAPCPPLNIQSTINFGNKTASVSWSPGNGALSFLMTMQCFPGQTYTCMTSQMTCDITNMTCGQACPVQVVAVGLSCNSSVQTGPPIATAPCPNTNIQSTLDCGSNSALVSWTPGNGALSFNVSLQSFQDSQLHSCFTSGSSCNISSLQCGQRYSINVTGNSLVGSSVSTSMSSVDTAPCAPTQVNVSLAHGSDTASVSWAASSGLVSYYIVTAEYDNGRPLTCNSISTSCNISGLACSEVYNVSVTAMSANCTGQRSEVRRINTALCAPQNVSANVSCSSNIATVTWGRSRRADVYSVTASSANGLSINCTSVSTSCDLLALTCGESYTITVKAGGSNCSSVQSTPVQIQTAPCPPLNIQSTMNVGNKTASVSWSPGNGALSFLMTMQCFLGQTYTCMTSQMTCDITNMTCGQVCPVQVVAVGPSCNSSVQTGPPIATAPCLNSDIQATLDCGSNSALVSWTPGNGALSFNVSLQSFQDSQLHSCFTSGSSCNISSLQCGQRYSINVTGNGLVGSSVSTSMATVDTAPCAPTQVNVSLAHGSDTASVSWAASSGLASYYVVTAEYDNGRPLTCNSSSTSCNISGLACSEVYNVSVTAMSANCTGQRSEVRRITTALCAPQNVSANVSCSSNIATVTWGRSRRADVYSVTASSANGVSINCTSASTSCDLLALTCGQSYTITVKAGGSNCSSVQSTPIQIQTAPCPPLNIQSTMNFGNKTASVSWSPGNGALSFLMTTQCFPGQTYTCMTSQMTCDITNMTCGQACPVQVVAVGLSCNSSVQTGPPIATAPCLNSDIQATLDCGSNSALVSWTPGNGALSFNVSLQSFQDSQLHSCFTSGSSCNISSLQCGQRYSINVTGNGLVGSSVSTSMSTVDTAPCAPTQVNLSLAHGSDTASVSWAASSGLVSYYIVTAEYDNGRALTCNSSSTSCNISGLACSEAYNVSVTAMSANCTGQRSEVRRINTALCAPQNVSANVSCSSNIATVTWGRSRRADVYSVTASSANGVSINCTSASTSCDLLALTCGQSYTITVKAGASNCSSVQSTPVQIQTAPCPPLNIQSTMNFGNKTASVSWSPGNGALSFLMTMQCFPGQTYTCMTSQMTCDITNMTCGQACPVQVMAVGLSCNSSVQTGPPIATAPCPNTNIQSTLDCGSNSALVSWTPGNGALSFNVSLQSFQDSQLHSCFTSGSSCNISSLQCGQRYSINVTGNSLVGSSVSTSMSTVDTAPCAPTQVNVSLAHGSDTASVSWAASSGLVSYYIVTAEYDNGRPLTCNSSSTSCNISGLACSEVYNVSVTAMSANCTGQRSEVRRITTALCAPQNVSANVSCSSNIATVTWGRSRRADVYSVTASSANGLSVNCTSVSTSCDLLALTCGQSYTITVKAGGNNCSSVQSTPVQIQTAPCTPRNVLAIVNCFTNALVVSWTPSAGGQYYTATLQDSNGVSTSCQSTGSQCNVTGLRYGQLYSINVTASDNMCSSVPSATVNTNSVPCTASSIKAVLDCQLNSAIVSWQYGEGAQGYAVSALSLLGNRTGCMSNSSSTYCELSNLQCGTEYMVTVQTLGNTCNASAQMNSSLIIGTCVPQHLTVQYSPSNTRISWDASNGAAGFTAVAVTPEGLRVNCESNTSCILPVLNCGHIYNFSVTAHNGVCNSTAITDPIKTEPCPPQNVKASINCTALSATVSWDPSQFALGYIAFLDSGNGRSTSCQTNHTQCSLANLTCGTLYNVRVLAIGEVFNSSDSIGFNITSAPCASTSVSAVVDCATDSVLVTWSFVDGAVNYSVMAWGSGGQMVSCSTNQNYCYILSLQCGQLFNLTLTSINQQCQTTTDTNVIFQSTPCVPQMMATLDCTLNFVTVLWTFSRGATSYLVEASGPEGPVTACNTANQQCVLQTLLCSSSYDISVIAVNQQCNSSGSSISRINTVPCVPGHVQGSVNCTTGAVALSWNQSKMAVSYSAVAQSSSGYTSVCNSTGTACVFSDLLCGMNYSLAVSASDGTCSTTPSQPILLSTVSCKPQNVSTQITCDTNSAIVTWELSDHVTHHTVQAVGTDGHHVNCSSSNSTCTLPALHCGQSYNVTVSALDGICDSSNTLLSLQSAPCAPSNVQTSLLCNMRNGGVVSVSWVQASGAVSYMAVAVSSDGHSYSCNSTTTSCNLQELQCGQIYNVSVFSLANGCGGVMSTVSQVQTAPCSPQNVQANVQCDTGSVLVSWSPSVDGSQFVVELVSQSTGLISFCNSTNTQCSITNLTCGQIFNLSVVAVRGSCQSQPSSGVNITSAPCIPQGVNGTVDCVTNSAWVSWDVDNSTDTYTVLAVGDSGQNSTCISSNSVCHVPDLGCGRRFTFQVTASNGACVSPPSKSFKLETAPCALSSIVATAECQSSVIKVQWQRDQMGDSLYIVTAEDQDRNFLSCNSSTSSCNLTNVQCGKEYTIIVEASAEKCSGLRSPPYKIRTVPCPPSTIQTHTDCQSKDVSVSWDKSYVAQSYLLTAVGRDGDLKTCNTSDSNCTLTNLHCSNSYYVSVSASNENCTSLPSTNVTFQTVPCKPSNLTANIKCENGSASLSWVGSKGAVAYMGLGQSENGTTIYCETTQTSCSLPGLVCGAVYNFTVLSTDGTCNSSLSDPQTIGAAPCPPAQLRVAPRTVVNGTQILRASWSTVNCSKSEYLLALKGCIHGNHNAQSDLTSYWTSHTFFEIPLPCGSLYSATIRARNFAATSDASAAVNGTTVPCPPSNVTFTASSAQVAWAESVFATNYTVYVVASSNRTTLCMTSQLLCSVSNFSSGNLVVTARNAAGESEDSVPVLISASSRRR</sequence>
<evidence type="ECO:0000313" key="2">
    <source>
        <dbReference type="RefSeq" id="XP_073785909.1"/>
    </source>
</evidence>
<gene>
    <name evidence="2" type="primary">fndc7rs1</name>
</gene>
<dbReference type="RefSeq" id="XP_073785909.1">
    <property type="nucleotide sequence ID" value="XM_073929808.1"/>
</dbReference>
<evidence type="ECO:0000313" key="1">
    <source>
        <dbReference type="Proteomes" id="UP000000437"/>
    </source>
</evidence>
<accession>A0AC58HV96</accession>
<dbReference type="Proteomes" id="UP000000437">
    <property type="component" value="Chromosome 2"/>
</dbReference>
<protein>
    <submittedName>
        <fullName evidence="2">Uncharacterized protein fndc7rs1</fullName>
    </submittedName>
</protein>
<name>A0AC58HV96_DANRE</name>